<reference evidence="4 5" key="1">
    <citation type="journal article" date="2017" name="PLoS Biol.">
        <title>The sea cucumber genome provides insights into morphological evolution and visceral regeneration.</title>
        <authorList>
            <person name="Zhang X."/>
            <person name="Sun L."/>
            <person name="Yuan J."/>
            <person name="Sun Y."/>
            <person name="Gao Y."/>
            <person name="Zhang L."/>
            <person name="Li S."/>
            <person name="Dai H."/>
            <person name="Hamel J.F."/>
            <person name="Liu C."/>
            <person name="Yu Y."/>
            <person name="Liu S."/>
            <person name="Lin W."/>
            <person name="Guo K."/>
            <person name="Jin S."/>
            <person name="Xu P."/>
            <person name="Storey K.B."/>
            <person name="Huan P."/>
            <person name="Zhang T."/>
            <person name="Zhou Y."/>
            <person name="Zhang J."/>
            <person name="Lin C."/>
            <person name="Li X."/>
            <person name="Xing L."/>
            <person name="Huo D."/>
            <person name="Sun M."/>
            <person name="Wang L."/>
            <person name="Mercier A."/>
            <person name="Li F."/>
            <person name="Yang H."/>
            <person name="Xiang J."/>
        </authorList>
    </citation>
    <scope>NUCLEOTIDE SEQUENCE [LARGE SCALE GENOMIC DNA]</scope>
    <source>
        <strain evidence="4">Shaxun</strain>
        <tissue evidence="4">Muscle</tissue>
    </source>
</reference>
<dbReference type="InterPro" id="IPR016024">
    <property type="entry name" value="ARM-type_fold"/>
</dbReference>
<evidence type="ECO:0000256" key="1">
    <source>
        <dbReference type="ARBA" id="ARBA00009051"/>
    </source>
</evidence>
<dbReference type="GO" id="GO:0008013">
    <property type="term" value="F:beta-catenin binding"/>
    <property type="evidence" value="ECO:0007669"/>
    <property type="project" value="InterPro"/>
</dbReference>
<dbReference type="InterPro" id="IPR011989">
    <property type="entry name" value="ARM-like"/>
</dbReference>
<evidence type="ECO:0000313" key="5">
    <source>
        <dbReference type="Proteomes" id="UP000230750"/>
    </source>
</evidence>
<dbReference type="EMBL" id="MRZV01000129">
    <property type="protein sequence ID" value="PIK57908.1"/>
    <property type="molecule type" value="Genomic_DNA"/>
</dbReference>
<gene>
    <name evidence="4" type="ORF">BSL78_05189</name>
</gene>
<proteinExistence type="inferred from homology"/>
<dbReference type="Proteomes" id="UP000230750">
    <property type="component" value="Unassembled WGS sequence"/>
</dbReference>
<evidence type="ECO:0000256" key="3">
    <source>
        <dbReference type="SAM" id="MobiDB-lite"/>
    </source>
</evidence>
<dbReference type="SMART" id="SM00185">
    <property type="entry name" value="ARM"/>
    <property type="match status" value="1"/>
</dbReference>
<dbReference type="GO" id="GO:0008017">
    <property type="term" value="F:microtubule binding"/>
    <property type="evidence" value="ECO:0007669"/>
    <property type="project" value="TreeGrafter"/>
</dbReference>
<dbReference type="OrthoDB" id="5918429at2759"/>
<dbReference type="InterPro" id="IPR000225">
    <property type="entry name" value="Armadillo"/>
</dbReference>
<keyword evidence="2" id="KW-0879">Wnt signaling pathway</keyword>
<dbReference type="GO" id="GO:0016342">
    <property type="term" value="C:catenin complex"/>
    <property type="evidence" value="ECO:0007669"/>
    <property type="project" value="TreeGrafter"/>
</dbReference>
<evidence type="ECO:0000313" key="4">
    <source>
        <dbReference type="EMBL" id="PIK57908.1"/>
    </source>
</evidence>
<dbReference type="GO" id="GO:0005881">
    <property type="term" value="C:cytoplasmic microtubule"/>
    <property type="evidence" value="ECO:0007669"/>
    <property type="project" value="TreeGrafter"/>
</dbReference>
<dbReference type="GO" id="GO:0007389">
    <property type="term" value="P:pattern specification process"/>
    <property type="evidence" value="ECO:0007669"/>
    <property type="project" value="TreeGrafter"/>
</dbReference>
<accession>A0A2G8LCA7</accession>
<dbReference type="GO" id="GO:0045295">
    <property type="term" value="F:gamma-catenin binding"/>
    <property type="evidence" value="ECO:0007669"/>
    <property type="project" value="TreeGrafter"/>
</dbReference>
<dbReference type="GO" id="GO:0001708">
    <property type="term" value="P:cell fate specification"/>
    <property type="evidence" value="ECO:0007669"/>
    <property type="project" value="TreeGrafter"/>
</dbReference>
<feature type="compositionally biased region" description="Low complexity" evidence="3">
    <location>
        <begin position="43"/>
        <end position="54"/>
    </location>
</feature>
<sequence>MHLSSDGSLSRSNGQVVQVAWAAGQTNHEGKDTKGGEVEQETSSLASFNSSNSSEVLPRKSQHHIWNEVGEHYRMDVEMVYSLLSMLGTHDKDDMSRTLLAMSSSQDSCISMRESGCLPLLIQLLHGPERDFLLGEPREGQEARSRASTALHNIVHSHPKEAKRKQESRILRLLEQIRAYCDDLMERNGMGLRWSQAIAELLQIDFELNSDSNDQYVITLRRYSGMALTNLTFGDVTNKALVQHERMHEAL</sequence>
<dbReference type="AlphaFoldDB" id="A0A2G8LCA7"/>
<organism evidence="4 5">
    <name type="scientific">Stichopus japonicus</name>
    <name type="common">Sea cucumber</name>
    <dbReference type="NCBI Taxonomy" id="307972"/>
    <lineage>
        <taxon>Eukaryota</taxon>
        <taxon>Metazoa</taxon>
        <taxon>Echinodermata</taxon>
        <taxon>Eleutherozoa</taxon>
        <taxon>Echinozoa</taxon>
        <taxon>Holothuroidea</taxon>
        <taxon>Aspidochirotacea</taxon>
        <taxon>Aspidochirotida</taxon>
        <taxon>Stichopodidae</taxon>
        <taxon>Apostichopus</taxon>
    </lineage>
</organism>
<keyword evidence="5" id="KW-1185">Reference proteome</keyword>
<comment type="caution">
    <text evidence="4">The sequence shown here is derived from an EMBL/GenBank/DDBJ whole genome shotgun (WGS) entry which is preliminary data.</text>
</comment>
<dbReference type="Gene3D" id="1.25.10.10">
    <property type="entry name" value="Leucine-rich Repeat Variant"/>
    <property type="match status" value="1"/>
</dbReference>
<dbReference type="GO" id="GO:0007026">
    <property type="term" value="P:negative regulation of microtubule depolymerization"/>
    <property type="evidence" value="ECO:0007669"/>
    <property type="project" value="TreeGrafter"/>
</dbReference>
<dbReference type="InterPro" id="IPR041257">
    <property type="entry name" value="APC_rep"/>
</dbReference>
<dbReference type="PANTHER" id="PTHR12607">
    <property type="entry name" value="ADENOMATOUS POLYPOSIS COLI PROTEIN FAMILY"/>
    <property type="match status" value="1"/>
</dbReference>
<dbReference type="GO" id="GO:0007399">
    <property type="term" value="P:nervous system development"/>
    <property type="evidence" value="ECO:0007669"/>
    <property type="project" value="TreeGrafter"/>
</dbReference>
<dbReference type="InterPro" id="IPR026818">
    <property type="entry name" value="Apc_fam"/>
</dbReference>
<name>A0A2G8LCA7_STIJA</name>
<dbReference type="Pfam" id="PF18797">
    <property type="entry name" value="APC_rep"/>
    <property type="match status" value="1"/>
</dbReference>
<feature type="region of interest" description="Disordered" evidence="3">
    <location>
        <begin position="24"/>
        <end position="59"/>
    </location>
</feature>
<dbReference type="GO" id="GO:0030877">
    <property type="term" value="C:beta-catenin destruction complex"/>
    <property type="evidence" value="ECO:0007669"/>
    <property type="project" value="TreeGrafter"/>
</dbReference>
<dbReference type="PANTHER" id="PTHR12607:SF12">
    <property type="entry name" value="APC-LIKE, ISOFORM A-RELATED"/>
    <property type="match status" value="1"/>
</dbReference>
<evidence type="ECO:0000256" key="2">
    <source>
        <dbReference type="ARBA" id="ARBA00022687"/>
    </source>
</evidence>
<feature type="compositionally biased region" description="Basic and acidic residues" evidence="3">
    <location>
        <begin position="28"/>
        <end position="37"/>
    </location>
</feature>
<dbReference type="GO" id="GO:0090090">
    <property type="term" value="P:negative regulation of canonical Wnt signaling pathway"/>
    <property type="evidence" value="ECO:0007669"/>
    <property type="project" value="TreeGrafter"/>
</dbReference>
<protein>
    <submittedName>
        <fullName evidence="4">Putative adenomatous polyposis coli protein</fullName>
    </submittedName>
</protein>
<comment type="similarity">
    <text evidence="1">Belongs to the adenomatous polyposis coli (APC) family.</text>
</comment>
<dbReference type="GO" id="GO:0016477">
    <property type="term" value="P:cell migration"/>
    <property type="evidence" value="ECO:0007669"/>
    <property type="project" value="TreeGrafter"/>
</dbReference>
<dbReference type="GO" id="GO:0016055">
    <property type="term" value="P:Wnt signaling pathway"/>
    <property type="evidence" value="ECO:0007669"/>
    <property type="project" value="UniProtKB-KW"/>
</dbReference>
<dbReference type="SUPFAM" id="SSF48371">
    <property type="entry name" value="ARM repeat"/>
    <property type="match status" value="1"/>
</dbReference>
<dbReference type="STRING" id="307972.A0A2G8LCA7"/>